<dbReference type="PROSITE" id="PS51864">
    <property type="entry name" value="ASTACIN"/>
    <property type="match status" value="1"/>
</dbReference>
<name>A0A3D8RD30_9HELO</name>
<dbReference type="Proteomes" id="UP000256328">
    <property type="component" value="Unassembled WGS sequence"/>
</dbReference>
<dbReference type="Pfam" id="PF01400">
    <property type="entry name" value="Astacin"/>
    <property type="match status" value="1"/>
</dbReference>
<dbReference type="SMART" id="SM00235">
    <property type="entry name" value="ZnMc"/>
    <property type="match status" value="1"/>
</dbReference>
<reference evidence="4 5" key="1">
    <citation type="journal article" date="2018" name="IMA Fungus">
        <title>IMA Genome-F 9: Draft genome sequence of Annulohypoxylon stygium, Aspergillus mulundensis, Berkeleyomyces basicola (syn. Thielaviopsis basicola), Ceratocystis smalleyi, two Cercospora beticola strains, Coleophoma cylindrospora, Fusarium fracticaudum, Phialophora cf. hyalina, and Morchella septimelata.</title>
        <authorList>
            <person name="Wingfield B.D."/>
            <person name="Bills G.F."/>
            <person name="Dong Y."/>
            <person name="Huang W."/>
            <person name="Nel W.J."/>
            <person name="Swalarsk-Parry B.S."/>
            <person name="Vaghefi N."/>
            <person name="Wilken P.M."/>
            <person name="An Z."/>
            <person name="de Beer Z.W."/>
            <person name="De Vos L."/>
            <person name="Chen L."/>
            <person name="Duong T.A."/>
            <person name="Gao Y."/>
            <person name="Hammerbacher A."/>
            <person name="Kikkert J.R."/>
            <person name="Li Y."/>
            <person name="Li H."/>
            <person name="Li K."/>
            <person name="Li Q."/>
            <person name="Liu X."/>
            <person name="Ma X."/>
            <person name="Naidoo K."/>
            <person name="Pethybridge S.J."/>
            <person name="Sun J."/>
            <person name="Steenkamp E.T."/>
            <person name="van der Nest M.A."/>
            <person name="van Wyk S."/>
            <person name="Wingfield M.J."/>
            <person name="Xiong C."/>
            <person name="Yue Q."/>
            <person name="Zhang X."/>
        </authorList>
    </citation>
    <scope>NUCLEOTIDE SEQUENCE [LARGE SCALE GENOMIC DNA]</scope>
    <source>
        <strain evidence="4 5">BP5796</strain>
    </source>
</reference>
<accession>A0A3D8RD30</accession>
<comment type="caution">
    <text evidence="1">Lacks conserved residue(s) required for the propagation of feature annotation.</text>
</comment>
<gene>
    <name evidence="4" type="ORF">BP5796_07835</name>
</gene>
<dbReference type="InterPro" id="IPR024079">
    <property type="entry name" value="MetalloPept_cat_dom_sf"/>
</dbReference>
<dbReference type="EC" id="3.4.24.-" evidence="2"/>
<keyword evidence="1 2" id="KW-0482">Metalloprotease</keyword>
<organism evidence="4 5">
    <name type="scientific">Coleophoma crateriformis</name>
    <dbReference type="NCBI Taxonomy" id="565419"/>
    <lineage>
        <taxon>Eukaryota</taxon>
        <taxon>Fungi</taxon>
        <taxon>Dikarya</taxon>
        <taxon>Ascomycota</taxon>
        <taxon>Pezizomycotina</taxon>
        <taxon>Leotiomycetes</taxon>
        <taxon>Helotiales</taxon>
        <taxon>Dermateaceae</taxon>
        <taxon>Coleophoma</taxon>
    </lineage>
</organism>
<feature type="signal peptide" evidence="2">
    <location>
        <begin position="1"/>
        <end position="22"/>
    </location>
</feature>
<comment type="caution">
    <text evidence="4">The sequence shown here is derived from an EMBL/GenBank/DDBJ whole genome shotgun (WGS) entry which is preliminary data.</text>
</comment>
<feature type="binding site" evidence="1">
    <location>
        <position position="141"/>
    </location>
    <ligand>
        <name>Zn(2+)</name>
        <dbReference type="ChEBI" id="CHEBI:29105"/>
        <note>catalytic</note>
    </ligand>
</feature>
<keyword evidence="1 2" id="KW-0479">Metal-binding</keyword>
<dbReference type="GO" id="GO:0008270">
    <property type="term" value="F:zinc ion binding"/>
    <property type="evidence" value="ECO:0007669"/>
    <property type="project" value="UniProtKB-UniRule"/>
</dbReference>
<keyword evidence="2" id="KW-0732">Signal</keyword>
<keyword evidence="1 2" id="KW-0645">Protease</keyword>
<evidence type="ECO:0000313" key="4">
    <source>
        <dbReference type="EMBL" id="RDW71801.1"/>
    </source>
</evidence>
<evidence type="ECO:0000313" key="5">
    <source>
        <dbReference type="Proteomes" id="UP000256328"/>
    </source>
</evidence>
<dbReference type="InterPro" id="IPR001506">
    <property type="entry name" value="Peptidase_M12A"/>
</dbReference>
<evidence type="ECO:0000259" key="3">
    <source>
        <dbReference type="PROSITE" id="PS51864"/>
    </source>
</evidence>
<keyword evidence="1 2" id="KW-0862">Zinc</keyword>
<proteinExistence type="predicted"/>
<dbReference type="PANTHER" id="PTHR10127">
    <property type="entry name" value="DISCOIDIN, CUB, EGF, LAMININ , AND ZINC METALLOPROTEASE DOMAIN CONTAINING"/>
    <property type="match status" value="1"/>
</dbReference>
<comment type="cofactor">
    <cofactor evidence="1 2">
        <name>Zn(2+)</name>
        <dbReference type="ChEBI" id="CHEBI:29105"/>
    </cofactor>
    <text evidence="1 2">Binds 1 zinc ion per subunit.</text>
</comment>
<protein>
    <recommendedName>
        <fullName evidence="2">Metalloendopeptidase</fullName>
        <ecNumber evidence="2">3.4.24.-</ecNumber>
    </recommendedName>
</protein>
<feature type="binding site" evidence="1">
    <location>
        <position position="135"/>
    </location>
    <ligand>
        <name>Zn(2+)</name>
        <dbReference type="ChEBI" id="CHEBI:29105"/>
        <note>catalytic</note>
    </ligand>
</feature>
<sequence>MLYNTKLAAVAMSLLASQQVIAKPIESRGSMWEYNHWPNAEIPYILTGLPHDLSENIRGAMRMWEAQTCIRFVPYTNQPAWAEFRKWDQGCFSQQMGAPSSGATIVNLDSPNFWDRLTFSKVCNTPGTAGHELGHLIGLAHEQQRPDRDQYVRVLTNRIDPNFLDQFDILPWIDTSLPFDYNSSKRAVPQRSQVSILIPMTVMMYSNTAFSKKGKPTIESLTNQEINPFDYATQGDYAAVNKAYNCPAWLTNPIPECRKGAIPANTDFSSYDFIVDDTTLNQAKAGGYTHFAVHQHCNSNAPNMDTDNWGFTPVAGSGPNARYKVTTDRCKKTHDRHAAKYEIALCRGDWTEACDMMCGYRSVCPTAADGTDQESKAVDLVDDAAWVCHAL</sequence>
<dbReference type="EMBL" id="PDLN01000011">
    <property type="protein sequence ID" value="RDW71801.1"/>
    <property type="molecule type" value="Genomic_DNA"/>
</dbReference>
<dbReference type="Gene3D" id="3.40.390.10">
    <property type="entry name" value="Collagenase (Catalytic Domain)"/>
    <property type="match status" value="1"/>
</dbReference>
<dbReference type="GO" id="GO:0006508">
    <property type="term" value="P:proteolysis"/>
    <property type="evidence" value="ECO:0007669"/>
    <property type="project" value="UniProtKB-KW"/>
</dbReference>
<feature type="chain" id="PRO_5017498160" description="Metalloendopeptidase" evidence="2">
    <location>
        <begin position="23"/>
        <end position="391"/>
    </location>
</feature>
<dbReference type="InterPro" id="IPR006026">
    <property type="entry name" value="Peptidase_Metallo"/>
</dbReference>
<feature type="binding site" evidence="1">
    <location>
        <position position="131"/>
    </location>
    <ligand>
        <name>Zn(2+)</name>
        <dbReference type="ChEBI" id="CHEBI:29105"/>
        <note>catalytic</note>
    </ligand>
</feature>
<dbReference type="PANTHER" id="PTHR10127:SF893">
    <property type="entry name" value="METALLOENDOPEPTIDASE"/>
    <property type="match status" value="1"/>
</dbReference>
<evidence type="ECO:0000256" key="2">
    <source>
        <dbReference type="RuleBase" id="RU361183"/>
    </source>
</evidence>
<dbReference type="AlphaFoldDB" id="A0A3D8RD30"/>
<keyword evidence="1 2" id="KW-0378">Hydrolase</keyword>
<dbReference type="GO" id="GO:0004222">
    <property type="term" value="F:metalloendopeptidase activity"/>
    <property type="evidence" value="ECO:0007669"/>
    <property type="project" value="UniProtKB-UniRule"/>
</dbReference>
<dbReference type="SUPFAM" id="SSF55486">
    <property type="entry name" value="Metalloproteases ('zincins'), catalytic domain"/>
    <property type="match status" value="1"/>
</dbReference>
<evidence type="ECO:0000256" key="1">
    <source>
        <dbReference type="PROSITE-ProRule" id="PRU01211"/>
    </source>
</evidence>
<dbReference type="OrthoDB" id="3455903at2759"/>
<feature type="domain" description="Peptidase M12A" evidence="3">
    <location>
        <begin position="19"/>
        <end position="247"/>
    </location>
</feature>
<feature type="active site" evidence="1">
    <location>
        <position position="132"/>
    </location>
</feature>
<keyword evidence="5" id="KW-1185">Reference proteome</keyword>
<dbReference type="PRINTS" id="PR00480">
    <property type="entry name" value="ASTACIN"/>
</dbReference>